<protein>
    <submittedName>
        <fullName evidence="8">RING finger and SPRY domain-containing protein 1</fullName>
    </submittedName>
</protein>
<dbReference type="InterPro" id="IPR003877">
    <property type="entry name" value="SPRY_dom"/>
</dbReference>
<keyword evidence="3" id="KW-0862">Zinc</keyword>
<dbReference type="InterPro" id="IPR045129">
    <property type="entry name" value="RNF123/RKP/RSPRY1"/>
</dbReference>
<feature type="compositionally biased region" description="Basic residues" evidence="5">
    <location>
        <begin position="25"/>
        <end position="37"/>
    </location>
</feature>
<feature type="domain" description="B30.2/SPRY" evidence="7">
    <location>
        <begin position="315"/>
        <end position="500"/>
    </location>
</feature>
<comment type="caution">
    <text evidence="8">The sequence shown here is derived from an EMBL/GenBank/DDBJ whole genome shotgun (WGS) entry which is preliminary data.</text>
</comment>
<accession>A0ABQ7S7A3</accession>
<feature type="region of interest" description="Disordered" evidence="5">
    <location>
        <begin position="1"/>
        <end position="60"/>
    </location>
</feature>
<proteinExistence type="predicted"/>
<evidence type="ECO:0000256" key="2">
    <source>
        <dbReference type="ARBA" id="ARBA00022771"/>
    </source>
</evidence>
<evidence type="ECO:0000256" key="3">
    <source>
        <dbReference type="ARBA" id="ARBA00022833"/>
    </source>
</evidence>
<organism evidence="8 9">
    <name type="scientific">Fragariocoptes setiger</name>
    <dbReference type="NCBI Taxonomy" id="1670756"/>
    <lineage>
        <taxon>Eukaryota</taxon>
        <taxon>Metazoa</taxon>
        <taxon>Ecdysozoa</taxon>
        <taxon>Arthropoda</taxon>
        <taxon>Chelicerata</taxon>
        <taxon>Arachnida</taxon>
        <taxon>Acari</taxon>
        <taxon>Acariformes</taxon>
        <taxon>Trombidiformes</taxon>
        <taxon>Prostigmata</taxon>
        <taxon>Eupodina</taxon>
        <taxon>Eriophyoidea</taxon>
        <taxon>Phytoptidae</taxon>
        <taxon>Fragariocoptes</taxon>
    </lineage>
</organism>
<gene>
    <name evidence="8" type="primary">RSPRY1</name>
    <name evidence="8" type="ORF">GZH46_02183</name>
</gene>
<keyword evidence="2 4" id="KW-0863">Zinc-finger</keyword>
<dbReference type="Gene3D" id="3.30.40.10">
    <property type="entry name" value="Zinc/RING finger domain, C3HC4 (zinc finger)"/>
    <property type="match status" value="1"/>
</dbReference>
<reference evidence="8 9" key="1">
    <citation type="submission" date="2020-10" db="EMBL/GenBank/DDBJ databases">
        <authorList>
            <person name="Klimov P.B."/>
            <person name="Dyachkov S.M."/>
            <person name="Chetverikov P.E."/>
        </authorList>
    </citation>
    <scope>NUCLEOTIDE SEQUENCE [LARGE SCALE GENOMIC DNA]</scope>
    <source>
        <strain evidence="8">BMOC 18-1129-001#AD2665</strain>
        <tissue evidence="8">Entire mites</tissue>
    </source>
</reference>
<evidence type="ECO:0000256" key="1">
    <source>
        <dbReference type="ARBA" id="ARBA00022723"/>
    </source>
</evidence>
<dbReference type="EMBL" id="JAIFTH010000551">
    <property type="protein sequence ID" value="KAG9509304.1"/>
    <property type="molecule type" value="Genomic_DNA"/>
</dbReference>
<dbReference type="Gene3D" id="2.60.120.920">
    <property type="match status" value="1"/>
</dbReference>
<keyword evidence="1" id="KW-0479">Metal-binding</keyword>
<dbReference type="InterPro" id="IPR043136">
    <property type="entry name" value="B30.2/SPRY_sf"/>
</dbReference>
<keyword evidence="9" id="KW-1185">Reference proteome</keyword>
<feature type="region of interest" description="Disordered" evidence="5">
    <location>
        <begin position="72"/>
        <end position="94"/>
    </location>
</feature>
<dbReference type="PROSITE" id="PS50188">
    <property type="entry name" value="B302_SPRY"/>
    <property type="match status" value="1"/>
</dbReference>
<evidence type="ECO:0000256" key="4">
    <source>
        <dbReference type="PROSITE-ProRule" id="PRU00175"/>
    </source>
</evidence>
<name>A0ABQ7S7A3_9ACAR</name>
<dbReference type="PANTHER" id="PTHR13363">
    <property type="entry name" value="RING FINGER AND SRY DOMAIN-CONTAINING"/>
    <property type="match status" value="1"/>
</dbReference>
<dbReference type="PANTHER" id="PTHR13363:SF6">
    <property type="entry name" value="RING FINGER AND SPRY DOMAIN-CONTAINING PROTEIN 1"/>
    <property type="match status" value="1"/>
</dbReference>
<dbReference type="InterPro" id="IPR013083">
    <property type="entry name" value="Znf_RING/FYVE/PHD"/>
</dbReference>
<dbReference type="InterPro" id="IPR001870">
    <property type="entry name" value="B30.2/SPRY"/>
</dbReference>
<dbReference type="SMART" id="SM00184">
    <property type="entry name" value="RING"/>
    <property type="match status" value="1"/>
</dbReference>
<dbReference type="Pfam" id="PF00622">
    <property type="entry name" value="SPRY"/>
    <property type="match status" value="1"/>
</dbReference>
<dbReference type="PROSITE" id="PS50089">
    <property type="entry name" value="ZF_RING_2"/>
    <property type="match status" value="1"/>
</dbReference>
<evidence type="ECO:0000259" key="7">
    <source>
        <dbReference type="PROSITE" id="PS50188"/>
    </source>
</evidence>
<dbReference type="SUPFAM" id="SSF49899">
    <property type="entry name" value="Concanavalin A-like lectins/glucanases"/>
    <property type="match status" value="1"/>
</dbReference>
<dbReference type="Proteomes" id="UP000825002">
    <property type="component" value="Unassembled WGS sequence"/>
</dbReference>
<evidence type="ECO:0000259" key="6">
    <source>
        <dbReference type="PROSITE" id="PS50089"/>
    </source>
</evidence>
<dbReference type="InterPro" id="IPR001841">
    <property type="entry name" value="Znf_RING"/>
</dbReference>
<dbReference type="SMART" id="SM00449">
    <property type="entry name" value="SPRY"/>
    <property type="match status" value="1"/>
</dbReference>
<evidence type="ECO:0000313" key="8">
    <source>
        <dbReference type="EMBL" id="KAG9509304.1"/>
    </source>
</evidence>
<dbReference type="InterPro" id="IPR013320">
    <property type="entry name" value="ConA-like_dom_sf"/>
</dbReference>
<sequence>MGACLCKSKKRSLERSSGSTLDNNHHHHHHNYRHRHRNSDDSHQTIDGSPTSSSSSSSSLRSGRRLLQSISSLASSSTPPSIAKSSTTSSSSSSASANALPWYVQHKLAVQVDKLVLDFLCSIRTLFEADQEHPTAMYKLHTISETEIGWYVVINSLVNRIDIDHPLGPALILLVLEDAPLPMYNSLAKLENVLKLTSSNDKTQNLARQRNICLVLSCLAEKLAGNLSRALFSDRIQTFLLQRIDPSYSPIVILFALIALEKFAQTIDNKQLIIKRLSQSGDNKHMLELETWIHHSTDYLKKQVGFCAQWGLDNWFIYPDRPYTYETIDTSNINSMLNSKDVSEYLKISADGLMARNDTSFFESVRCTFPISEGIFYYEVKLITAGVMQLGFATKASRFLNHEGFGIGDDDQSLAFDGCRQLLWHNAQSIPVKLPRWKPGDIVGCLIDLTKREVTFSLNGATVPPCIELFKDKADNIEYYAAASFMSFQQCEFNFGSKAFEYPPDNVCFSSFNEKGLLSPADKIIMPRHLSLIKIESECDTFNVCSICCDERATVTLEPCNHDGFCHTCANLLKDCPFCREAIRSKCDESAATTANITSPSIKV</sequence>
<evidence type="ECO:0000313" key="9">
    <source>
        <dbReference type="Proteomes" id="UP000825002"/>
    </source>
</evidence>
<evidence type="ECO:0000256" key="5">
    <source>
        <dbReference type="SAM" id="MobiDB-lite"/>
    </source>
</evidence>
<feature type="domain" description="RING-type" evidence="6">
    <location>
        <begin position="545"/>
        <end position="580"/>
    </location>
</feature>
<dbReference type="Pfam" id="PF13920">
    <property type="entry name" value="zf-C3HC4_3"/>
    <property type="match status" value="1"/>
</dbReference>